<organism evidence="12 13">
    <name type="scientific">Candidatus Pantoea floridensis</name>
    <dbReference type="NCBI Taxonomy" id="1938870"/>
    <lineage>
        <taxon>Bacteria</taxon>
        <taxon>Pseudomonadati</taxon>
        <taxon>Pseudomonadota</taxon>
        <taxon>Gammaproteobacteria</taxon>
        <taxon>Enterobacterales</taxon>
        <taxon>Erwiniaceae</taxon>
        <taxon>Pantoea</taxon>
    </lineage>
</organism>
<proteinExistence type="inferred from homology"/>
<dbReference type="GO" id="GO:0006935">
    <property type="term" value="P:chemotaxis"/>
    <property type="evidence" value="ECO:0007669"/>
    <property type="project" value="UniProtKB-KW"/>
</dbReference>
<evidence type="ECO:0000313" key="13">
    <source>
        <dbReference type="Proteomes" id="UP000219271"/>
    </source>
</evidence>
<dbReference type="OrthoDB" id="2087278at2"/>
<evidence type="ECO:0000256" key="7">
    <source>
        <dbReference type="ARBA" id="ARBA00022692"/>
    </source>
</evidence>
<comment type="subcellular location">
    <subcellularLocation>
        <location evidence="11">Cell inner membrane</location>
    </subcellularLocation>
    <subcellularLocation>
        <location evidence="2">Cell membrane</location>
        <topology evidence="2">Single-pass membrane protein</topology>
    </subcellularLocation>
</comment>
<evidence type="ECO:0000256" key="2">
    <source>
        <dbReference type="ARBA" id="ARBA00004162"/>
    </source>
</evidence>
<dbReference type="AlphaFoldDB" id="A0A286BXT3"/>
<keyword evidence="7" id="KW-0812">Transmembrane</keyword>
<accession>A0A286BXT3</accession>
<reference evidence="13" key="1">
    <citation type="submission" date="2017-09" db="EMBL/GenBank/DDBJ databases">
        <authorList>
            <person name="Varghese N."/>
            <person name="Submissions S."/>
        </authorList>
    </citation>
    <scope>NUCLEOTIDE SEQUENCE [LARGE SCALE GENOMIC DNA]</scope>
    <source>
        <strain evidence="13">JKS000234</strain>
    </source>
</reference>
<evidence type="ECO:0000256" key="3">
    <source>
        <dbReference type="ARBA" id="ARBA00008281"/>
    </source>
</evidence>
<keyword evidence="9" id="KW-1133">Transmembrane helix</keyword>
<dbReference type="GO" id="GO:0071978">
    <property type="term" value="P:bacterial-type flagellum-dependent swarming motility"/>
    <property type="evidence" value="ECO:0007669"/>
    <property type="project" value="TreeGrafter"/>
</dbReference>
<protein>
    <recommendedName>
        <fullName evidence="4 11">Flagellar protein FliL</fullName>
    </recommendedName>
</protein>
<dbReference type="Pfam" id="PF03748">
    <property type="entry name" value="FliL"/>
    <property type="match status" value="1"/>
</dbReference>
<evidence type="ECO:0000256" key="10">
    <source>
        <dbReference type="ARBA" id="ARBA00023136"/>
    </source>
</evidence>
<evidence type="ECO:0000256" key="1">
    <source>
        <dbReference type="ARBA" id="ARBA00002254"/>
    </source>
</evidence>
<evidence type="ECO:0000256" key="8">
    <source>
        <dbReference type="ARBA" id="ARBA00022779"/>
    </source>
</evidence>
<evidence type="ECO:0000256" key="9">
    <source>
        <dbReference type="ARBA" id="ARBA00022989"/>
    </source>
</evidence>
<dbReference type="InterPro" id="IPR005503">
    <property type="entry name" value="FliL"/>
</dbReference>
<dbReference type="Proteomes" id="UP000219271">
    <property type="component" value="Unassembled WGS sequence"/>
</dbReference>
<evidence type="ECO:0000256" key="6">
    <source>
        <dbReference type="ARBA" id="ARBA00022500"/>
    </source>
</evidence>
<comment type="function">
    <text evidence="1 11">Controls the rotational direction of flagella during chemotaxis.</text>
</comment>
<comment type="similarity">
    <text evidence="3 11">Belongs to the FliL family.</text>
</comment>
<dbReference type="GO" id="GO:0005886">
    <property type="term" value="C:plasma membrane"/>
    <property type="evidence" value="ECO:0007669"/>
    <property type="project" value="UniProtKB-SubCell"/>
</dbReference>
<keyword evidence="8 11" id="KW-0283">Flagellar rotation</keyword>
<keyword evidence="6 11" id="KW-0145">Chemotaxis</keyword>
<sequence>MSKKKQNATQGGKSRSLLVPLLLLISVAACSAAGYLFWQMKSAKPVTEEAEQAEVVQPAVEINPLYLSLNTFTVSLKPTSNEADRVLFIGISVRVADQPSLLLLEKYLPEYRSRLFMLLTQQTYEALSTDEGKTQLIASLKEEMAKPIGKNLAVKPTDILINEFILR</sequence>
<keyword evidence="13" id="KW-1185">Reference proteome</keyword>
<dbReference type="EMBL" id="OCMY01000001">
    <property type="protein sequence ID" value="SOD38950.1"/>
    <property type="molecule type" value="Genomic_DNA"/>
</dbReference>
<keyword evidence="11" id="KW-0997">Cell inner membrane</keyword>
<keyword evidence="12" id="KW-0282">Flagellum</keyword>
<evidence type="ECO:0000256" key="5">
    <source>
        <dbReference type="ARBA" id="ARBA00022475"/>
    </source>
</evidence>
<evidence type="ECO:0000256" key="4">
    <source>
        <dbReference type="ARBA" id="ARBA00021812"/>
    </source>
</evidence>
<dbReference type="PROSITE" id="PS51257">
    <property type="entry name" value="PROKAR_LIPOPROTEIN"/>
    <property type="match status" value="1"/>
</dbReference>
<gene>
    <name evidence="12" type="ORF">SAMN06273570_3387</name>
</gene>
<keyword evidence="12" id="KW-0969">Cilium</keyword>
<evidence type="ECO:0000256" key="11">
    <source>
        <dbReference type="RuleBase" id="RU364125"/>
    </source>
</evidence>
<dbReference type="PANTHER" id="PTHR35091">
    <property type="entry name" value="FLAGELLAR PROTEIN FLIL"/>
    <property type="match status" value="1"/>
</dbReference>
<name>A0A286BXT3_9GAMM</name>
<dbReference type="GO" id="GO:0009425">
    <property type="term" value="C:bacterial-type flagellum basal body"/>
    <property type="evidence" value="ECO:0007669"/>
    <property type="project" value="InterPro"/>
</dbReference>
<evidence type="ECO:0000313" key="12">
    <source>
        <dbReference type="EMBL" id="SOD38950.1"/>
    </source>
</evidence>
<dbReference type="PANTHER" id="PTHR35091:SF2">
    <property type="entry name" value="FLAGELLAR PROTEIN FLIL"/>
    <property type="match status" value="1"/>
</dbReference>
<dbReference type="RefSeq" id="WP_097096810.1">
    <property type="nucleotide sequence ID" value="NZ_OCMY01000001.1"/>
</dbReference>
<keyword evidence="12" id="KW-0966">Cell projection</keyword>
<keyword evidence="5" id="KW-1003">Cell membrane</keyword>
<keyword evidence="10 11" id="KW-0472">Membrane</keyword>